<name>Q0FW97_SALBH</name>
<protein>
    <submittedName>
        <fullName evidence="1">Uncharacterized protein</fullName>
    </submittedName>
</protein>
<keyword evidence="2" id="KW-1185">Reference proteome</keyword>
<dbReference type="HOGENOM" id="CLU_3412760_0_0_5"/>
<accession>Q0FW97</accession>
<dbReference type="Proteomes" id="UP000006230">
    <property type="component" value="Unassembled WGS sequence"/>
</dbReference>
<dbReference type="EMBL" id="AATQ01000001">
    <property type="protein sequence ID" value="EAU48655.1"/>
    <property type="molecule type" value="Genomic_DNA"/>
</dbReference>
<dbReference type="AlphaFoldDB" id="Q0FW97"/>
<reference evidence="1 2" key="1">
    <citation type="journal article" date="2010" name="J. Bacteriol.">
        <title>Genome sequences of Pelagibaca bermudensis HTCC2601T and Maritimibacter alkaliphilus HTCC2654T, the type strains of two marine Roseobacter genera.</title>
        <authorList>
            <person name="Thrash J.C."/>
            <person name="Cho J.C."/>
            <person name="Ferriera S."/>
            <person name="Johnson J."/>
            <person name="Vergin K.L."/>
            <person name="Giovannoni S.J."/>
        </authorList>
    </citation>
    <scope>NUCLEOTIDE SEQUENCE [LARGE SCALE GENOMIC DNA]</scope>
    <source>
        <strain evidence="2">DSM 26914 / JCM 13377 / KCTC 12554 / HTCC2601</strain>
    </source>
</reference>
<evidence type="ECO:0000313" key="2">
    <source>
        <dbReference type="Proteomes" id="UP000006230"/>
    </source>
</evidence>
<proteinExistence type="predicted"/>
<dbReference type="STRING" id="314265.R2601_03743"/>
<sequence length="28" mass="3103">MVKWPWLETQSCELPSVSYSATQACGSI</sequence>
<gene>
    <name evidence="1" type="ORF">R2601_03743</name>
</gene>
<dbReference type="PROSITE" id="PS51257">
    <property type="entry name" value="PROKAR_LIPOPROTEIN"/>
    <property type="match status" value="1"/>
</dbReference>
<organism evidence="1 2">
    <name type="scientific">Salipiger bermudensis (strain DSM 26914 / JCM 13377 / KCTC 12554 / HTCC2601)</name>
    <name type="common">Pelagibaca bermudensis</name>
    <dbReference type="NCBI Taxonomy" id="314265"/>
    <lineage>
        <taxon>Bacteria</taxon>
        <taxon>Pseudomonadati</taxon>
        <taxon>Pseudomonadota</taxon>
        <taxon>Alphaproteobacteria</taxon>
        <taxon>Rhodobacterales</taxon>
        <taxon>Roseobacteraceae</taxon>
        <taxon>Salipiger</taxon>
    </lineage>
</organism>
<evidence type="ECO:0000313" key="1">
    <source>
        <dbReference type="EMBL" id="EAU48655.1"/>
    </source>
</evidence>
<comment type="caution">
    <text evidence="1">The sequence shown here is derived from an EMBL/GenBank/DDBJ whole genome shotgun (WGS) entry which is preliminary data.</text>
</comment>